<reference evidence="3 4" key="1">
    <citation type="journal article" date="2020" name="Genome Biol. Evol.">
        <title>Comparative genomics of Sclerotiniaceae.</title>
        <authorList>
            <person name="Valero Jimenez C.A."/>
            <person name="Steentjes M."/>
            <person name="Scholten O.E."/>
            <person name="Van Kan J.A.L."/>
        </authorList>
    </citation>
    <scope>NUCLEOTIDE SEQUENCE [LARGE SCALE GENOMIC DNA]</scope>
    <source>
        <strain evidence="3 4">B1</strain>
    </source>
</reference>
<evidence type="ECO:0000256" key="2">
    <source>
        <dbReference type="SAM" id="MobiDB-lite"/>
    </source>
</evidence>
<dbReference type="RefSeq" id="XP_038810773.1">
    <property type="nucleotide sequence ID" value="XM_038952931.1"/>
</dbReference>
<sequence length="225" mass="25896">MNSLPKPAPSNRKPLIPPKDEMVNLRTNRNKRARTNVSERGDVDDDVDNAMAFIRKALLAKSLEIKRLESRLEQMSSESSAAMSRFQQLSDDNAALEKENKDQAETIEIYRLQLSNIRKEMRKSISRAEEKCRKILFSNARLEEGWGNMAEIRDLTEVNMKKFTEEQGFCSHTAFTLHRPVIYFKIIDERTFLIVLDGAPTVGPTAERIEILSGYEPCDRKRALY</sequence>
<keyword evidence="4" id="KW-1185">Reference proteome</keyword>
<name>A0ABQ7INJ1_9HELO</name>
<feature type="coiled-coil region" evidence="1">
    <location>
        <begin position="58"/>
        <end position="131"/>
    </location>
</feature>
<evidence type="ECO:0000313" key="4">
    <source>
        <dbReference type="Proteomes" id="UP000783213"/>
    </source>
</evidence>
<protein>
    <submittedName>
        <fullName evidence="3">Uncharacterized protein</fullName>
    </submittedName>
</protein>
<proteinExistence type="predicted"/>
<dbReference type="Proteomes" id="UP000783213">
    <property type="component" value="Unassembled WGS sequence"/>
</dbReference>
<keyword evidence="1" id="KW-0175">Coiled coil</keyword>
<organism evidence="3 4">
    <name type="scientific">Botrytis deweyae</name>
    <dbReference type="NCBI Taxonomy" id="2478750"/>
    <lineage>
        <taxon>Eukaryota</taxon>
        <taxon>Fungi</taxon>
        <taxon>Dikarya</taxon>
        <taxon>Ascomycota</taxon>
        <taxon>Pezizomycotina</taxon>
        <taxon>Leotiomycetes</taxon>
        <taxon>Helotiales</taxon>
        <taxon>Sclerotiniaceae</taxon>
        <taxon>Botrytis</taxon>
    </lineage>
</organism>
<gene>
    <name evidence="3" type="ORF">EAE98_005309</name>
</gene>
<dbReference type="GeneID" id="62232083"/>
<feature type="region of interest" description="Disordered" evidence="2">
    <location>
        <begin position="1"/>
        <end position="23"/>
    </location>
</feature>
<comment type="caution">
    <text evidence="3">The sequence shown here is derived from an EMBL/GenBank/DDBJ whole genome shotgun (WGS) entry which is preliminary data.</text>
</comment>
<evidence type="ECO:0000313" key="3">
    <source>
        <dbReference type="EMBL" id="KAF7929391.1"/>
    </source>
</evidence>
<accession>A0ABQ7INJ1</accession>
<evidence type="ECO:0000256" key="1">
    <source>
        <dbReference type="SAM" id="Coils"/>
    </source>
</evidence>
<dbReference type="EMBL" id="RCSX01000010">
    <property type="protein sequence ID" value="KAF7929391.1"/>
    <property type="molecule type" value="Genomic_DNA"/>
</dbReference>